<keyword evidence="6 11" id="KW-0175">Coiled coil</keyword>
<feature type="region of interest" description="Disordered" evidence="12">
    <location>
        <begin position="25"/>
        <end position="49"/>
    </location>
</feature>
<name>A0A1R2CBH6_9CILI</name>
<comment type="similarity">
    <text evidence="2">Belongs to the POC5 family.</text>
</comment>
<keyword evidence="14" id="KW-1185">Reference proteome</keyword>
<gene>
    <name evidence="13" type="ORF">SteCoe_12147</name>
</gene>
<comment type="function">
    <text evidence="10">Essential for the assembly of the distal half of centrioles, required for centriole elongation. Acts as a negative regulator of centriole elongation.</text>
</comment>
<dbReference type="GO" id="GO:0005814">
    <property type="term" value="C:centriole"/>
    <property type="evidence" value="ECO:0007669"/>
    <property type="project" value="UniProtKB-SubCell"/>
</dbReference>
<evidence type="ECO:0000313" key="14">
    <source>
        <dbReference type="Proteomes" id="UP000187209"/>
    </source>
</evidence>
<evidence type="ECO:0000256" key="1">
    <source>
        <dbReference type="ARBA" id="ARBA00004114"/>
    </source>
</evidence>
<evidence type="ECO:0000256" key="10">
    <source>
        <dbReference type="ARBA" id="ARBA00049959"/>
    </source>
</evidence>
<evidence type="ECO:0000313" key="13">
    <source>
        <dbReference type="EMBL" id="OMJ86359.1"/>
    </source>
</evidence>
<dbReference type="PANTHER" id="PTHR28618:SF1">
    <property type="entry name" value="CENTROSOMAL PROTEIN POC5"/>
    <property type="match status" value="1"/>
</dbReference>
<evidence type="ECO:0000256" key="6">
    <source>
        <dbReference type="ARBA" id="ARBA00023054"/>
    </source>
</evidence>
<feature type="coiled-coil region" evidence="11">
    <location>
        <begin position="114"/>
        <end position="148"/>
    </location>
</feature>
<proteinExistence type="inferred from homology"/>
<evidence type="ECO:0000256" key="8">
    <source>
        <dbReference type="ARBA" id="ARBA00023306"/>
    </source>
</evidence>
<dbReference type="OrthoDB" id="10064898at2759"/>
<evidence type="ECO:0000256" key="5">
    <source>
        <dbReference type="ARBA" id="ARBA00022737"/>
    </source>
</evidence>
<accession>A0A1R2CBH6</accession>
<evidence type="ECO:0000256" key="2">
    <source>
        <dbReference type="ARBA" id="ARBA00010411"/>
    </source>
</evidence>
<evidence type="ECO:0000256" key="7">
    <source>
        <dbReference type="ARBA" id="ARBA00023212"/>
    </source>
</evidence>
<keyword evidence="4" id="KW-0963">Cytoplasm</keyword>
<evidence type="ECO:0000256" key="9">
    <source>
        <dbReference type="ARBA" id="ARBA00031694"/>
    </source>
</evidence>
<keyword evidence="8" id="KW-0131">Cell cycle</keyword>
<reference evidence="13 14" key="1">
    <citation type="submission" date="2016-11" db="EMBL/GenBank/DDBJ databases">
        <title>The macronuclear genome of Stentor coeruleus: a giant cell with tiny introns.</title>
        <authorList>
            <person name="Slabodnick M."/>
            <person name="Ruby J.G."/>
            <person name="Reiff S.B."/>
            <person name="Swart E.C."/>
            <person name="Gosai S."/>
            <person name="Prabakaran S."/>
            <person name="Witkowska E."/>
            <person name="Larue G.E."/>
            <person name="Fisher S."/>
            <person name="Freeman R.M."/>
            <person name="Gunawardena J."/>
            <person name="Chu W."/>
            <person name="Stover N.A."/>
            <person name="Gregory B.D."/>
            <person name="Nowacki M."/>
            <person name="Derisi J."/>
            <person name="Roy S.W."/>
            <person name="Marshall W.F."/>
            <person name="Sood P."/>
        </authorList>
    </citation>
    <scope>NUCLEOTIDE SEQUENCE [LARGE SCALE GENOMIC DNA]</scope>
    <source>
        <strain evidence="13">WM001</strain>
    </source>
</reference>
<evidence type="ECO:0000256" key="12">
    <source>
        <dbReference type="SAM" id="MobiDB-lite"/>
    </source>
</evidence>
<sequence length="424" mass="48715">MFTKKTPAARISDLNISDDFLSEADFINSETSPTSKDTKPEPSPPISESDIVPQQIRIKKDEAHHPQVIDQDVENFTTRLDTLITQFRNESLKEFLTAKRTILHEQISTIESEKKRCNALLSSKQDEIEHLKEDLERTSKTNVKNENQKEALALTLGTLKLQKSATYIISKAYMSWYKYHSKYQHKKKTKNLIKKLHRKAVMNYTFIPWKQVWRVFHQNKGQKLFYEKLEAEKSQLSMHYNKEIEILKTRLQDAERRIAIEEEEKTSMQENLKKAFMRGVCAMNFEAMNILNPGSLTESYSYSENPRSEPLRMDPIKSDQVSEIVQRSERYEKSDSEKSQIDEISNMIPSESKELRWKAAPVFGRPATAPEKIETMTFSGIPSIPVTNSQGEGKVIVVNNVKGAEAKITGKVPLKPAIGKKGMK</sequence>
<keyword evidence="7" id="KW-0206">Cytoskeleton</keyword>
<feature type="coiled-coil region" evidence="11">
    <location>
        <begin position="237"/>
        <end position="271"/>
    </location>
</feature>
<protein>
    <recommendedName>
        <fullName evidence="3">Centrosomal protein POC5</fullName>
    </recommendedName>
    <alternativeName>
        <fullName evidence="9">Protein of centriole 5</fullName>
    </alternativeName>
</protein>
<evidence type="ECO:0000256" key="3">
    <source>
        <dbReference type="ARBA" id="ARBA00014910"/>
    </source>
</evidence>
<comment type="caution">
    <text evidence="13">The sequence shown here is derived from an EMBL/GenBank/DDBJ whole genome shotgun (WGS) entry which is preliminary data.</text>
</comment>
<evidence type="ECO:0000256" key="4">
    <source>
        <dbReference type="ARBA" id="ARBA00022490"/>
    </source>
</evidence>
<dbReference type="EMBL" id="MPUH01000208">
    <property type="protein sequence ID" value="OMJ86359.1"/>
    <property type="molecule type" value="Genomic_DNA"/>
</dbReference>
<dbReference type="PANTHER" id="PTHR28618">
    <property type="entry name" value="CENTROSOMAL PROTEIN POC5"/>
    <property type="match status" value="1"/>
</dbReference>
<dbReference type="Proteomes" id="UP000187209">
    <property type="component" value="Unassembled WGS sequence"/>
</dbReference>
<dbReference type="InterPro" id="IPR033351">
    <property type="entry name" value="POC5"/>
</dbReference>
<comment type="subcellular location">
    <subcellularLocation>
        <location evidence="1">Cytoplasm</location>
        <location evidence="1">Cytoskeleton</location>
        <location evidence="1">Microtubule organizing center</location>
        <location evidence="1">Centrosome</location>
        <location evidence="1">Centriole</location>
    </subcellularLocation>
</comment>
<keyword evidence="5" id="KW-0677">Repeat</keyword>
<organism evidence="13 14">
    <name type="scientific">Stentor coeruleus</name>
    <dbReference type="NCBI Taxonomy" id="5963"/>
    <lineage>
        <taxon>Eukaryota</taxon>
        <taxon>Sar</taxon>
        <taxon>Alveolata</taxon>
        <taxon>Ciliophora</taxon>
        <taxon>Postciliodesmatophora</taxon>
        <taxon>Heterotrichea</taxon>
        <taxon>Heterotrichida</taxon>
        <taxon>Stentoridae</taxon>
        <taxon>Stentor</taxon>
    </lineage>
</organism>
<evidence type="ECO:0000256" key="11">
    <source>
        <dbReference type="SAM" id="Coils"/>
    </source>
</evidence>
<dbReference type="AlphaFoldDB" id="A0A1R2CBH6"/>